<dbReference type="InterPro" id="IPR010095">
    <property type="entry name" value="Cas12f1-like_TNB"/>
</dbReference>
<reference evidence="3 4" key="1">
    <citation type="submission" date="2024-10" db="EMBL/GenBank/DDBJ databases">
        <title>The Natural Products Discovery Center: Release of the First 8490 Sequenced Strains for Exploring Actinobacteria Biosynthetic Diversity.</title>
        <authorList>
            <person name="Kalkreuter E."/>
            <person name="Kautsar S.A."/>
            <person name="Yang D."/>
            <person name="Bader C.D."/>
            <person name="Teijaro C.N."/>
            <person name="Fluegel L."/>
            <person name="Davis C.M."/>
            <person name="Simpson J.R."/>
            <person name="Lauterbach L."/>
            <person name="Steele A.D."/>
            <person name="Gui C."/>
            <person name="Meng S."/>
            <person name="Li G."/>
            <person name="Viehrig K."/>
            <person name="Ye F."/>
            <person name="Su P."/>
            <person name="Kiefer A.F."/>
            <person name="Nichols A."/>
            <person name="Cepeda A.J."/>
            <person name="Yan W."/>
            <person name="Fan B."/>
            <person name="Jiang Y."/>
            <person name="Adhikari A."/>
            <person name="Zheng C.-J."/>
            <person name="Schuster L."/>
            <person name="Cowan T.M."/>
            <person name="Smanski M.J."/>
            <person name="Chevrette M.G."/>
            <person name="De Carvalho L.P.S."/>
            <person name="Shen B."/>
        </authorList>
    </citation>
    <scope>NUCLEOTIDE SEQUENCE [LARGE SCALE GENOMIC DNA]</scope>
    <source>
        <strain evidence="3 4">NPDC020602</strain>
    </source>
</reference>
<name>A0ABW7TZT6_9ACTN</name>
<organism evidence="3 4">
    <name type="scientific">Streptomyces litmocidini</name>
    <dbReference type="NCBI Taxonomy" id="67318"/>
    <lineage>
        <taxon>Bacteria</taxon>
        <taxon>Bacillati</taxon>
        <taxon>Actinomycetota</taxon>
        <taxon>Actinomycetes</taxon>
        <taxon>Kitasatosporales</taxon>
        <taxon>Streptomycetaceae</taxon>
        <taxon>Streptomyces</taxon>
    </lineage>
</organism>
<gene>
    <name evidence="3" type="ORF">ACH407_04910</name>
</gene>
<dbReference type="EMBL" id="JBIRUI010000002">
    <property type="protein sequence ID" value="MFI1712910.1"/>
    <property type="molecule type" value="Genomic_DNA"/>
</dbReference>
<sequence length="116" mass="12520">MPLLQGPDKGRIRAGAWGRTVTLPAYEAARYGGTLREVPAPGTSRRCSACGFTTPGSRESRAVFVCEDPDRGWSGDADRHGVRNVLRLYRTALAFVPAAGRAVVRRAKRVKPAAAR</sequence>
<protein>
    <submittedName>
        <fullName evidence="3">Zinc ribbon domain-containing protein</fullName>
    </submittedName>
</protein>
<dbReference type="RefSeq" id="WP_398707333.1">
    <property type="nucleotide sequence ID" value="NZ_JBIRUI010000002.1"/>
</dbReference>
<dbReference type="Proteomes" id="UP001611339">
    <property type="component" value="Unassembled WGS sequence"/>
</dbReference>
<dbReference type="Pfam" id="PF07282">
    <property type="entry name" value="Cas12f1-like_TNB"/>
    <property type="match status" value="1"/>
</dbReference>
<proteinExistence type="predicted"/>
<evidence type="ECO:0000313" key="3">
    <source>
        <dbReference type="EMBL" id="MFI1712910.1"/>
    </source>
</evidence>
<feature type="domain" description="Cas12f1-like TNB" evidence="2">
    <location>
        <begin position="17"/>
        <end position="85"/>
    </location>
</feature>
<comment type="caution">
    <text evidence="3">The sequence shown here is derived from an EMBL/GenBank/DDBJ whole genome shotgun (WGS) entry which is preliminary data.</text>
</comment>
<keyword evidence="4" id="KW-1185">Reference proteome</keyword>
<keyword evidence="1" id="KW-0238">DNA-binding</keyword>
<evidence type="ECO:0000256" key="1">
    <source>
        <dbReference type="ARBA" id="ARBA00023125"/>
    </source>
</evidence>
<accession>A0ABW7TZT6</accession>
<evidence type="ECO:0000259" key="2">
    <source>
        <dbReference type="Pfam" id="PF07282"/>
    </source>
</evidence>
<evidence type="ECO:0000313" key="4">
    <source>
        <dbReference type="Proteomes" id="UP001611339"/>
    </source>
</evidence>